<evidence type="ECO:0000256" key="3">
    <source>
        <dbReference type="ARBA" id="ARBA00023125"/>
    </source>
</evidence>
<dbReference type="PANTHER" id="PTHR30126:SF64">
    <property type="entry name" value="HTH-TYPE TRANSCRIPTIONAL REGULATOR CITR"/>
    <property type="match status" value="1"/>
</dbReference>
<protein>
    <submittedName>
        <fullName evidence="6">LysR family transcriptional regulator</fullName>
    </submittedName>
</protein>
<gene>
    <name evidence="6" type="ORF">C7B46_10245</name>
</gene>
<sequence length="325" mass="35880">MKSGILLKLILIRGAISIINAEVSLDRYRIFHAVAQAGSLSQAAEKLFVSQSAISQSIKKLEQQMEASLMIRTPRGIRLTPEGAVLFSYLDQALQIIDAGERHVVDLQRLNRGEIRIGASDTLCRHYLLPALDSFHKEHPHIHLHVTNRTSQETVTLLENGQIDFGIVNLPVASDRITIFEGPQLQDCFVVGEKYRDLANRVVSLEELAQFPILLLERGSVTRDRIDAFFLANGVALIPEIELGSIDLLIEFARIGLGISAVIGNFVQDDLAGGHLFEVRTNPALPTRPIGLIVSKDMPMSYAATALMERLRETRLDSSPISSSS</sequence>
<evidence type="ECO:0000313" key="7">
    <source>
        <dbReference type="Proteomes" id="UP000242972"/>
    </source>
</evidence>
<feature type="domain" description="HTH lysR-type" evidence="5">
    <location>
        <begin position="29"/>
        <end position="80"/>
    </location>
</feature>
<keyword evidence="4" id="KW-0804">Transcription</keyword>
<comment type="similarity">
    <text evidence="1">Belongs to the LysR transcriptional regulatory family.</text>
</comment>
<dbReference type="PROSITE" id="PS50931">
    <property type="entry name" value="HTH_LYSR"/>
    <property type="match status" value="1"/>
</dbReference>
<dbReference type="InterPro" id="IPR036388">
    <property type="entry name" value="WH-like_DNA-bd_sf"/>
</dbReference>
<proteinExistence type="inferred from homology"/>
<dbReference type="Pfam" id="PF00126">
    <property type="entry name" value="HTH_1"/>
    <property type="match status" value="1"/>
</dbReference>
<dbReference type="Gene3D" id="1.10.10.10">
    <property type="entry name" value="Winged helix-like DNA-binding domain superfamily/Winged helix DNA-binding domain"/>
    <property type="match status" value="1"/>
</dbReference>
<keyword evidence="3" id="KW-0238">DNA-binding</keyword>
<organism evidence="6 7">
    <name type="scientific">Sulfobacillus benefaciens</name>
    <dbReference type="NCBI Taxonomy" id="453960"/>
    <lineage>
        <taxon>Bacteria</taxon>
        <taxon>Bacillati</taxon>
        <taxon>Bacillota</taxon>
        <taxon>Clostridia</taxon>
        <taxon>Eubacteriales</taxon>
        <taxon>Clostridiales Family XVII. Incertae Sedis</taxon>
        <taxon>Sulfobacillus</taxon>
    </lineage>
</organism>
<dbReference type="InterPro" id="IPR036390">
    <property type="entry name" value="WH_DNA-bd_sf"/>
</dbReference>
<dbReference type="InterPro" id="IPR005119">
    <property type="entry name" value="LysR_subst-bd"/>
</dbReference>
<reference evidence="6 7" key="1">
    <citation type="journal article" date="2014" name="BMC Genomics">
        <title>Comparison of environmental and isolate Sulfobacillus genomes reveals diverse carbon, sulfur, nitrogen, and hydrogen metabolisms.</title>
        <authorList>
            <person name="Justice N.B."/>
            <person name="Norman A."/>
            <person name="Brown C.T."/>
            <person name="Singh A."/>
            <person name="Thomas B.C."/>
            <person name="Banfield J.F."/>
        </authorList>
    </citation>
    <scope>NUCLEOTIDE SEQUENCE [LARGE SCALE GENOMIC DNA]</scope>
    <source>
        <strain evidence="6">AMDSBA4</strain>
    </source>
</reference>
<dbReference type="GO" id="GO:0003700">
    <property type="term" value="F:DNA-binding transcription factor activity"/>
    <property type="evidence" value="ECO:0007669"/>
    <property type="project" value="InterPro"/>
</dbReference>
<dbReference type="Proteomes" id="UP000242972">
    <property type="component" value="Unassembled WGS sequence"/>
</dbReference>
<comment type="caution">
    <text evidence="6">The sequence shown here is derived from an EMBL/GenBank/DDBJ whole genome shotgun (WGS) entry which is preliminary data.</text>
</comment>
<evidence type="ECO:0000256" key="4">
    <source>
        <dbReference type="ARBA" id="ARBA00023163"/>
    </source>
</evidence>
<dbReference type="PANTHER" id="PTHR30126">
    <property type="entry name" value="HTH-TYPE TRANSCRIPTIONAL REGULATOR"/>
    <property type="match status" value="1"/>
</dbReference>
<dbReference type="Pfam" id="PF03466">
    <property type="entry name" value="LysR_substrate"/>
    <property type="match status" value="1"/>
</dbReference>
<evidence type="ECO:0000313" key="6">
    <source>
        <dbReference type="EMBL" id="PSR33313.1"/>
    </source>
</evidence>
<evidence type="ECO:0000256" key="2">
    <source>
        <dbReference type="ARBA" id="ARBA00023015"/>
    </source>
</evidence>
<accession>A0A2T2XFN4</accession>
<dbReference type="EMBL" id="PXYW01000022">
    <property type="protein sequence ID" value="PSR33313.1"/>
    <property type="molecule type" value="Genomic_DNA"/>
</dbReference>
<dbReference type="PRINTS" id="PR00039">
    <property type="entry name" value="HTHLYSR"/>
</dbReference>
<dbReference type="CDD" id="cd05466">
    <property type="entry name" value="PBP2_LTTR_substrate"/>
    <property type="match status" value="1"/>
</dbReference>
<dbReference type="AlphaFoldDB" id="A0A2T2XFN4"/>
<evidence type="ECO:0000256" key="1">
    <source>
        <dbReference type="ARBA" id="ARBA00009437"/>
    </source>
</evidence>
<dbReference type="SUPFAM" id="SSF46785">
    <property type="entry name" value="Winged helix' DNA-binding domain"/>
    <property type="match status" value="1"/>
</dbReference>
<dbReference type="SUPFAM" id="SSF53850">
    <property type="entry name" value="Periplasmic binding protein-like II"/>
    <property type="match status" value="1"/>
</dbReference>
<dbReference type="Gene3D" id="3.40.190.290">
    <property type="match status" value="1"/>
</dbReference>
<keyword evidence="2" id="KW-0805">Transcription regulation</keyword>
<dbReference type="InterPro" id="IPR000847">
    <property type="entry name" value="LysR_HTH_N"/>
</dbReference>
<name>A0A2T2XFN4_9FIRM</name>
<dbReference type="FunFam" id="1.10.10.10:FF:000001">
    <property type="entry name" value="LysR family transcriptional regulator"/>
    <property type="match status" value="1"/>
</dbReference>
<evidence type="ECO:0000259" key="5">
    <source>
        <dbReference type="PROSITE" id="PS50931"/>
    </source>
</evidence>
<dbReference type="GO" id="GO:0000976">
    <property type="term" value="F:transcription cis-regulatory region binding"/>
    <property type="evidence" value="ECO:0007669"/>
    <property type="project" value="TreeGrafter"/>
</dbReference>